<name>A0A0C1FU85_9SPHI</name>
<dbReference type="RefSeq" id="WP_039471040.1">
    <property type="nucleotide sequence ID" value="NZ_JSYN01000002.1"/>
</dbReference>
<protein>
    <recommendedName>
        <fullName evidence="8">Aldose 1-epimerase</fullName>
        <ecNumber evidence="8">5.1.3.3</ecNumber>
    </recommendedName>
</protein>
<evidence type="ECO:0000256" key="5">
    <source>
        <dbReference type="ARBA" id="ARBA00022837"/>
    </source>
</evidence>
<feature type="binding site" evidence="11">
    <location>
        <begin position="185"/>
        <end position="187"/>
    </location>
    <ligand>
        <name>beta-D-galactose</name>
        <dbReference type="ChEBI" id="CHEBI:27667"/>
    </ligand>
</feature>
<evidence type="ECO:0000256" key="2">
    <source>
        <dbReference type="ARBA" id="ARBA00005028"/>
    </source>
</evidence>
<evidence type="ECO:0000256" key="7">
    <source>
        <dbReference type="ARBA" id="ARBA00023277"/>
    </source>
</evidence>
<dbReference type="PIRSF" id="PIRSF005096">
    <property type="entry name" value="GALM"/>
    <property type="match status" value="1"/>
</dbReference>
<dbReference type="InterPro" id="IPR015443">
    <property type="entry name" value="Aldose_1-epimerase"/>
</dbReference>
<dbReference type="CDD" id="cd09019">
    <property type="entry name" value="galactose_mutarotase_like"/>
    <property type="match status" value="1"/>
</dbReference>
<sequence length="349" mass="38966">MSVQQIPTGKIIDGEEVIAIELTNSKGTYVKIFNYGAIISKFVVKNANGEMQDIVLGFDDIEGYLDPAYLANYPYFGAVVGRYANRIKNGRFTIDGETYQLAQNAGTDTLHGGITGFDKKVWDVIDIVDGPQSAVTLQYESPGGEENFPGNLIVDLTFELTENDELILSFEAETDQATAINLTHHGYFNLAPKGGNIKNHKLQIFSSNYLEQDDNYSVTGKLIPVKDTAHDFTQLKEIGRDWNEDEGYDQTFVLDKIYGDLSLASKTIEDESGLTLNVYTTEPVAHLYTAKYLDVKNGKEGRDYESYSAFCVETQHHPNGINIPEFPSTVLRPEDLYTQTTVYKVSLNR</sequence>
<keyword evidence="13" id="KW-1185">Reference proteome</keyword>
<dbReference type="GO" id="GO:0004034">
    <property type="term" value="F:aldose 1-epimerase activity"/>
    <property type="evidence" value="ECO:0007669"/>
    <property type="project" value="UniProtKB-EC"/>
</dbReference>
<evidence type="ECO:0000256" key="1">
    <source>
        <dbReference type="ARBA" id="ARBA00001913"/>
    </source>
</evidence>
<dbReference type="GO" id="GO:0006006">
    <property type="term" value="P:glucose metabolic process"/>
    <property type="evidence" value="ECO:0007669"/>
    <property type="project" value="TreeGrafter"/>
</dbReference>
<evidence type="ECO:0000256" key="10">
    <source>
        <dbReference type="PIRSR" id="PIRSR005096-2"/>
    </source>
</evidence>
<evidence type="ECO:0000256" key="3">
    <source>
        <dbReference type="ARBA" id="ARBA00006206"/>
    </source>
</evidence>
<evidence type="ECO:0000256" key="9">
    <source>
        <dbReference type="PIRSR" id="PIRSR005096-1"/>
    </source>
</evidence>
<gene>
    <name evidence="12" type="ORF">OC25_01580</name>
</gene>
<comment type="subunit">
    <text evidence="4">Monomer.</text>
</comment>
<dbReference type="GO" id="GO:0033499">
    <property type="term" value="P:galactose catabolic process via UDP-galactose, Leloir pathway"/>
    <property type="evidence" value="ECO:0007669"/>
    <property type="project" value="TreeGrafter"/>
</dbReference>
<comment type="pathway">
    <text evidence="2 8">Carbohydrate metabolism; hexose metabolism.</text>
</comment>
<dbReference type="Gene3D" id="2.70.98.10">
    <property type="match status" value="1"/>
</dbReference>
<organism evidence="12 13">
    <name type="scientific">Pedobacter kyungheensis</name>
    <dbReference type="NCBI Taxonomy" id="1069985"/>
    <lineage>
        <taxon>Bacteria</taxon>
        <taxon>Pseudomonadati</taxon>
        <taxon>Bacteroidota</taxon>
        <taxon>Sphingobacteriia</taxon>
        <taxon>Sphingobacteriales</taxon>
        <taxon>Sphingobacteriaceae</taxon>
        <taxon>Pedobacter</taxon>
    </lineage>
</organism>
<dbReference type="Proteomes" id="UP000031246">
    <property type="component" value="Unassembled WGS sequence"/>
</dbReference>
<dbReference type="PANTHER" id="PTHR10091:SF0">
    <property type="entry name" value="GALACTOSE MUTAROTASE"/>
    <property type="match status" value="1"/>
</dbReference>
<keyword evidence="6 8" id="KW-0413">Isomerase</keyword>
<evidence type="ECO:0000256" key="4">
    <source>
        <dbReference type="ARBA" id="ARBA00011245"/>
    </source>
</evidence>
<dbReference type="InterPro" id="IPR014718">
    <property type="entry name" value="GH-type_carb-bd"/>
</dbReference>
<evidence type="ECO:0000256" key="11">
    <source>
        <dbReference type="PIRSR" id="PIRSR005096-3"/>
    </source>
</evidence>
<dbReference type="EMBL" id="JSYN01000002">
    <property type="protein sequence ID" value="KIA96472.1"/>
    <property type="molecule type" value="Genomic_DNA"/>
</dbReference>
<dbReference type="Pfam" id="PF01263">
    <property type="entry name" value="Aldose_epim"/>
    <property type="match status" value="1"/>
</dbReference>
<dbReference type="OrthoDB" id="9779408at2"/>
<comment type="cofactor">
    <cofactor evidence="1">
        <name>Ca(2+)</name>
        <dbReference type="ChEBI" id="CHEBI:29108"/>
    </cofactor>
</comment>
<comment type="similarity">
    <text evidence="3 8">Belongs to the aldose epimerase family.</text>
</comment>
<feature type="active site" description="Proton donor" evidence="9">
    <location>
        <position position="185"/>
    </location>
</feature>
<comment type="caution">
    <text evidence="12">The sequence shown here is derived from an EMBL/GenBank/DDBJ whole genome shotgun (WGS) entry which is preliminary data.</text>
</comment>
<dbReference type="AlphaFoldDB" id="A0A0C1FU85"/>
<keyword evidence="5" id="KW-0106">Calcium</keyword>
<evidence type="ECO:0000256" key="8">
    <source>
        <dbReference type="PIRNR" id="PIRNR005096"/>
    </source>
</evidence>
<dbReference type="NCBIfam" id="NF008277">
    <property type="entry name" value="PRK11055.1"/>
    <property type="match status" value="1"/>
</dbReference>
<dbReference type="InterPro" id="IPR008183">
    <property type="entry name" value="Aldose_1/G6P_1-epimerase"/>
</dbReference>
<evidence type="ECO:0000313" key="12">
    <source>
        <dbReference type="EMBL" id="KIA96472.1"/>
    </source>
</evidence>
<comment type="catalytic activity">
    <reaction evidence="8">
        <text>alpha-D-glucose = beta-D-glucose</text>
        <dbReference type="Rhea" id="RHEA:10264"/>
        <dbReference type="ChEBI" id="CHEBI:15903"/>
        <dbReference type="ChEBI" id="CHEBI:17925"/>
        <dbReference type="EC" id="5.1.3.3"/>
    </reaction>
</comment>
<feature type="binding site" evidence="11">
    <location>
        <begin position="85"/>
        <end position="86"/>
    </location>
    <ligand>
        <name>beta-D-galactose</name>
        <dbReference type="ChEBI" id="CHEBI:27667"/>
    </ligand>
</feature>
<dbReference type="PANTHER" id="PTHR10091">
    <property type="entry name" value="ALDOSE-1-EPIMERASE"/>
    <property type="match status" value="1"/>
</dbReference>
<dbReference type="InterPro" id="IPR011013">
    <property type="entry name" value="Gal_mutarotase_sf_dom"/>
</dbReference>
<dbReference type="UniPathway" id="UPA00242"/>
<evidence type="ECO:0000313" key="13">
    <source>
        <dbReference type="Proteomes" id="UP000031246"/>
    </source>
</evidence>
<evidence type="ECO:0000256" key="6">
    <source>
        <dbReference type="ARBA" id="ARBA00023235"/>
    </source>
</evidence>
<accession>A0A0C1FU85</accession>
<dbReference type="GO" id="GO:0030246">
    <property type="term" value="F:carbohydrate binding"/>
    <property type="evidence" value="ECO:0007669"/>
    <property type="project" value="InterPro"/>
</dbReference>
<dbReference type="EC" id="5.1.3.3" evidence="8"/>
<feature type="binding site" evidence="10">
    <location>
        <position position="249"/>
    </location>
    <ligand>
        <name>beta-D-galactose</name>
        <dbReference type="ChEBI" id="CHEBI:27667"/>
    </ligand>
</feature>
<proteinExistence type="inferred from homology"/>
<keyword evidence="7 8" id="KW-0119">Carbohydrate metabolism</keyword>
<dbReference type="InterPro" id="IPR047215">
    <property type="entry name" value="Galactose_mutarotase-like"/>
</dbReference>
<feature type="active site" description="Proton acceptor" evidence="9">
    <location>
        <position position="313"/>
    </location>
</feature>
<reference evidence="12 13" key="1">
    <citation type="submission" date="2014-10" db="EMBL/GenBank/DDBJ databases">
        <title>Pedobacter Kyungheensis.</title>
        <authorList>
            <person name="Anderson B.M."/>
            <person name="Newman J.D."/>
        </authorList>
    </citation>
    <scope>NUCLEOTIDE SEQUENCE [LARGE SCALE GENOMIC DNA]</scope>
    <source>
        <strain evidence="12 13">KACC 16221</strain>
    </source>
</reference>
<dbReference type="SUPFAM" id="SSF74650">
    <property type="entry name" value="Galactose mutarotase-like"/>
    <property type="match status" value="1"/>
</dbReference>